<dbReference type="SMART" id="SM00382">
    <property type="entry name" value="AAA"/>
    <property type="match status" value="1"/>
</dbReference>
<keyword evidence="6" id="KW-0547">Nucleotide-binding</keyword>
<dbReference type="InterPro" id="IPR036640">
    <property type="entry name" value="ABC1_TM_sf"/>
</dbReference>
<evidence type="ECO:0000256" key="3">
    <source>
        <dbReference type="ARBA" id="ARBA00022448"/>
    </source>
</evidence>
<keyword evidence="16" id="KW-1185">Reference proteome</keyword>
<dbReference type="SUPFAM" id="SSF52540">
    <property type="entry name" value="P-loop containing nucleoside triphosphate hydrolases"/>
    <property type="match status" value="2"/>
</dbReference>
<feature type="domain" description="ABC transporter" evidence="13">
    <location>
        <begin position="531"/>
        <end position="765"/>
    </location>
</feature>
<evidence type="ECO:0000256" key="8">
    <source>
        <dbReference type="ARBA" id="ARBA00022989"/>
    </source>
</evidence>
<evidence type="ECO:0000256" key="11">
    <source>
        <dbReference type="ARBA" id="ARBA00047523"/>
    </source>
</evidence>
<organism evidence="15 16">
    <name type="scientific">Magallana gigas</name>
    <name type="common">Pacific oyster</name>
    <name type="synonym">Crassostrea gigas</name>
    <dbReference type="NCBI Taxonomy" id="29159"/>
    <lineage>
        <taxon>Eukaryota</taxon>
        <taxon>Metazoa</taxon>
        <taxon>Spiralia</taxon>
        <taxon>Lophotrochozoa</taxon>
        <taxon>Mollusca</taxon>
        <taxon>Bivalvia</taxon>
        <taxon>Autobranchia</taxon>
        <taxon>Pteriomorphia</taxon>
        <taxon>Ostreida</taxon>
        <taxon>Ostreoidea</taxon>
        <taxon>Ostreidae</taxon>
        <taxon>Magallana</taxon>
    </lineage>
</organism>
<evidence type="ECO:0000256" key="7">
    <source>
        <dbReference type="ARBA" id="ARBA00022840"/>
    </source>
</evidence>
<evidence type="ECO:0000259" key="14">
    <source>
        <dbReference type="PROSITE" id="PS50929"/>
    </source>
</evidence>
<proteinExistence type="inferred from homology"/>
<dbReference type="Gene3D" id="3.40.50.300">
    <property type="entry name" value="P-loop containing nucleotide triphosphate hydrolases"/>
    <property type="match status" value="2"/>
</dbReference>
<dbReference type="FunFam" id="1.20.1560.10:FF:000001">
    <property type="entry name" value="ATP-binding cassette subfamily C member 1"/>
    <property type="match status" value="1"/>
</dbReference>
<keyword evidence="5" id="KW-0677">Repeat</keyword>
<evidence type="ECO:0000259" key="13">
    <source>
        <dbReference type="PROSITE" id="PS50893"/>
    </source>
</evidence>
<comment type="similarity">
    <text evidence="2">Belongs to the ABC transporter superfamily. ABCC family. Conjugate transporter (TC 3.A.1.208) subfamily.</text>
</comment>
<dbReference type="InterPro" id="IPR003593">
    <property type="entry name" value="AAA+_ATPase"/>
</dbReference>
<evidence type="ECO:0000256" key="1">
    <source>
        <dbReference type="ARBA" id="ARBA00004128"/>
    </source>
</evidence>
<keyword evidence="3" id="KW-0813">Transport</keyword>
<evidence type="ECO:0000256" key="10">
    <source>
        <dbReference type="ARBA" id="ARBA00024220"/>
    </source>
</evidence>
<dbReference type="EnsemblMetazoa" id="G1512.2">
    <property type="protein sequence ID" value="G1512.2:cds"/>
    <property type="gene ID" value="G1512"/>
</dbReference>
<comment type="subcellular location">
    <subcellularLocation>
        <location evidence="1">Vacuole membrane</location>
        <topology evidence="1">Multi-pass membrane protein</topology>
    </subcellularLocation>
</comment>
<evidence type="ECO:0000256" key="4">
    <source>
        <dbReference type="ARBA" id="ARBA00022692"/>
    </source>
</evidence>
<dbReference type="FunFam" id="3.40.50.300:FF:000074">
    <property type="entry name" value="Multidrug resistance-associated protein 5 isoform 1"/>
    <property type="match status" value="1"/>
</dbReference>
<dbReference type="InterPro" id="IPR011527">
    <property type="entry name" value="ABC1_TM_dom"/>
</dbReference>
<dbReference type="GO" id="GO:0005524">
    <property type="term" value="F:ATP binding"/>
    <property type="evidence" value="ECO:0007669"/>
    <property type="project" value="UniProtKB-KW"/>
</dbReference>
<dbReference type="InterPro" id="IPR003439">
    <property type="entry name" value="ABC_transporter-like_ATP-bd"/>
</dbReference>
<dbReference type="CDD" id="cd03244">
    <property type="entry name" value="ABCC_MRP_domain2"/>
    <property type="match status" value="1"/>
</dbReference>
<evidence type="ECO:0000256" key="12">
    <source>
        <dbReference type="SAM" id="Phobius"/>
    </source>
</evidence>
<dbReference type="PROSITE" id="PS50929">
    <property type="entry name" value="ABC_TM1F"/>
    <property type="match status" value="1"/>
</dbReference>
<dbReference type="Proteomes" id="UP000005408">
    <property type="component" value="Unassembled WGS sequence"/>
</dbReference>
<dbReference type="SUPFAM" id="SSF90123">
    <property type="entry name" value="ABC transporter transmembrane region"/>
    <property type="match status" value="1"/>
</dbReference>
<evidence type="ECO:0000256" key="9">
    <source>
        <dbReference type="ARBA" id="ARBA00023136"/>
    </source>
</evidence>
<feature type="transmembrane region" description="Helical" evidence="12">
    <location>
        <begin position="254"/>
        <end position="277"/>
    </location>
</feature>
<dbReference type="GO" id="GO:0005774">
    <property type="term" value="C:vacuolar membrane"/>
    <property type="evidence" value="ECO:0007669"/>
    <property type="project" value="UniProtKB-SubCell"/>
</dbReference>
<dbReference type="GO" id="GO:0015431">
    <property type="term" value="F:ABC-type glutathione S-conjugate transporter activity"/>
    <property type="evidence" value="ECO:0007669"/>
    <property type="project" value="UniProtKB-EC"/>
</dbReference>
<dbReference type="CDD" id="cd18603">
    <property type="entry name" value="ABC_6TM_MRP1_2_3_6_D2_like"/>
    <property type="match status" value="1"/>
</dbReference>
<keyword evidence="7" id="KW-0067">ATP-binding</keyword>
<keyword evidence="9 12" id="KW-0472">Membrane</keyword>
<dbReference type="InterPro" id="IPR050173">
    <property type="entry name" value="ABC_transporter_C-like"/>
</dbReference>
<sequence length="770" mass="86467">NVGKHIFEKVVGPNGILNHKTRILVTHGLTCLPQVDVIIVLKEGEIVEVGSFEELIGHAGSFAEYMKTYLSEKLQNDKIGTLKDDKLSEDMVSIFGSVLNEEERTLLERQLSESVDKSVHTGEVLTVPEFKNSNSDDSQCLPELEDIQKTSYIVGHETDKLVEKITQPEQGLKLILDEKVEHGMVKFAVFWTYLKSVGVVLSMMTVILFVFFNGISIYSHIWLSEWSSDLPIYRNGTNGTIFKEVDIPQRNMRLLVYGALGLLQGIFTIFASLALYVGNIYAGRALHDHLVNNILASPMMFFDTTPTGRILNRFSKDVDVLDTQIGRIYESWLSCLLRVISVPIVIGYSTPYFLIAFLPLAIIYIAVQRFYVATSRQLKRLESTLRSPIYSHFGESINGVATIRAFGQQNVFIQSSENKVDENNRCYYPSIVANRWLAVRLEFVGNSVVFFACLFAVFGRATLTGGTVGLSVTYALNVTQTLNWLVRMTTELETNIIAVERVKEYSEIPREAPLIIAETTPEKTWPQKGEIVFSNYCVRYRNGLDLVLKDITCRIQPSEKIGIVGRTGAGKSSLLLGLFRIIESASGNIYIDGVDISKLGLHHLRSKLTIIPQEPVLFSGTLRMNLDPFDVHLDTTIWRALEHAHLKSFVESLPKKLYHNCTEGGENLSVGQRQLICLARALLRKTQILILDEATAAVDMETDKLIQETIWQEFESCTILTIAHRLNTVLNSNRVMVLDAGRIIEFDSPSKLLSNADSVFFKMACDANLV</sequence>
<evidence type="ECO:0000313" key="15">
    <source>
        <dbReference type="EnsemblMetazoa" id="G1512.2:cds"/>
    </source>
</evidence>
<comment type="catalytic activity">
    <reaction evidence="11">
        <text>leukotriene C4(in) + ATP + H2O = leukotriene C4(out) + ADP + phosphate + H(+)</text>
        <dbReference type="Rhea" id="RHEA:38963"/>
        <dbReference type="ChEBI" id="CHEBI:15377"/>
        <dbReference type="ChEBI" id="CHEBI:15378"/>
        <dbReference type="ChEBI" id="CHEBI:30616"/>
        <dbReference type="ChEBI" id="CHEBI:43474"/>
        <dbReference type="ChEBI" id="CHEBI:57973"/>
        <dbReference type="ChEBI" id="CHEBI:456216"/>
    </reaction>
    <physiologicalReaction direction="left-to-right" evidence="11">
        <dbReference type="Rhea" id="RHEA:38964"/>
    </physiologicalReaction>
</comment>
<feature type="transmembrane region" description="Helical" evidence="12">
    <location>
        <begin position="197"/>
        <end position="221"/>
    </location>
</feature>
<feature type="transmembrane region" description="Helical" evidence="12">
    <location>
        <begin position="443"/>
        <end position="463"/>
    </location>
</feature>
<evidence type="ECO:0000256" key="6">
    <source>
        <dbReference type="ARBA" id="ARBA00022741"/>
    </source>
</evidence>
<protein>
    <recommendedName>
        <fullName evidence="10">ABC-type glutathione-S-conjugate transporter</fullName>
        <ecNumber evidence="10">7.6.2.3</ecNumber>
    </recommendedName>
</protein>
<accession>A0A8W8INB9</accession>
<keyword evidence="4 12" id="KW-0812">Transmembrane</keyword>
<dbReference type="InterPro" id="IPR027417">
    <property type="entry name" value="P-loop_NTPase"/>
</dbReference>
<evidence type="ECO:0000256" key="2">
    <source>
        <dbReference type="ARBA" id="ARBA00009726"/>
    </source>
</evidence>
<name>A0A8W8INB9_MAGGI</name>
<dbReference type="Pfam" id="PF00005">
    <property type="entry name" value="ABC_tran"/>
    <property type="match status" value="1"/>
</dbReference>
<dbReference type="EC" id="7.6.2.3" evidence="10"/>
<dbReference type="AlphaFoldDB" id="A0A8W8INB9"/>
<dbReference type="PANTHER" id="PTHR24223">
    <property type="entry name" value="ATP-BINDING CASSETTE SUB-FAMILY C"/>
    <property type="match status" value="1"/>
</dbReference>
<keyword evidence="8 12" id="KW-1133">Transmembrane helix</keyword>
<feature type="transmembrane region" description="Helical" evidence="12">
    <location>
        <begin position="352"/>
        <end position="372"/>
    </location>
</feature>
<dbReference type="PROSITE" id="PS50893">
    <property type="entry name" value="ABC_TRANSPORTER_2"/>
    <property type="match status" value="1"/>
</dbReference>
<dbReference type="PANTHER" id="PTHR24223:SF443">
    <property type="entry name" value="MULTIDRUG-RESISTANCE LIKE PROTEIN 1, ISOFORM I"/>
    <property type="match status" value="1"/>
</dbReference>
<dbReference type="InterPro" id="IPR017871">
    <property type="entry name" value="ABC_transporter-like_CS"/>
</dbReference>
<evidence type="ECO:0000313" key="16">
    <source>
        <dbReference type="Proteomes" id="UP000005408"/>
    </source>
</evidence>
<dbReference type="Pfam" id="PF00664">
    <property type="entry name" value="ABC_membrane"/>
    <property type="match status" value="1"/>
</dbReference>
<feature type="domain" description="ABC transmembrane type-1" evidence="14">
    <location>
        <begin position="206"/>
        <end position="494"/>
    </location>
</feature>
<dbReference type="GO" id="GO:0016887">
    <property type="term" value="F:ATP hydrolysis activity"/>
    <property type="evidence" value="ECO:0007669"/>
    <property type="project" value="InterPro"/>
</dbReference>
<evidence type="ECO:0000256" key="5">
    <source>
        <dbReference type="ARBA" id="ARBA00022737"/>
    </source>
</evidence>
<reference evidence="15" key="1">
    <citation type="submission" date="2022-08" db="UniProtKB">
        <authorList>
            <consortium name="EnsemblMetazoa"/>
        </authorList>
    </citation>
    <scope>IDENTIFICATION</scope>
    <source>
        <strain evidence="15">05x7-T-G4-1.051#20</strain>
    </source>
</reference>
<dbReference type="Gene3D" id="1.20.1560.10">
    <property type="entry name" value="ABC transporter type 1, transmembrane domain"/>
    <property type="match status" value="1"/>
</dbReference>
<dbReference type="PROSITE" id="PS00211">
    <property type="entry name" value="ABC_TRANSPORTER_1"/>
    <property type="match status" value="1"/>
</dbReference>